<evidence type="ECO:0000313" key="1">
    <source>
        <dbReference type="EMBL" id="CAI9963449.1"/>
    </source>
</evidence>
<organism evidence="1">
    <name type="scientific">Hexamita inflata</name>
    <dbReference type="NCBI Taxonomy" id="28002"/>
    <lineage>
        <taxon>Eukaryota</taxon>
        <taxon>Metamonada</taxon>
        <taxon>Diplomonadida</taxon>
        <taxon>Hexamitidae</taxon>
        <taxon>Hexamitinae</taxon>
        <taxon>Hexamita</taxon>
    </lineage>
</organism>
<evidence type="ECO:0000313" key="2">
    <source>
        <dbReference type="EMBL" id="CAL6070949.1"/>
    </source>
</evidence>
<keyword evidence="3" id="KW-1185">Reference proteome</keyword>
<dbReference type="Proteomes" id="UP001642409">
    <property type="component" value="Unassembled WGS sequence"/>
</dbReference>
<reference evidence="2 3" key="2">
    <citation type="submission" date="2024-07" db="EMBL/GenBank/DDBJ databases">
        <authorList>
            <person name="Akdeniz Z."/>
        </authorList>
    </citation>
    <scope>NUCLEOTIDE SEQUENCE [LARGE SCALE GENOMIC DNA]</scope>
</reference>
<protein>
    <submittedName>
        <fullName evidence="1">Uncharacterized protein</fullName>
    </submittedName>
</protein>
<proteinExistence type="predicted"/>
<sequence>MSLKDLMTVNIVETGDYVVNTHKKLQELYACMKQCQLSGESREFIAQFLDSLTEQKDVKQNKTRASFFFKFSQFVQDKHGLSVAHVQISQALHYITVYILSLNQSIELKHLISLVASFLDMQNAPQEALRQHSFTYSLIADPTKLENLQYFHAIKSIFFSQLKPTDNVKNNMNFEYLNSMPIFQFADLNREFLKQFQAQKQLYSKQKQIVGNQYQPTSISCPFGDINESDFVSESNLIEINQMEYMQLVDQISTWINTSRIQVNESQYGQSYLNGVYIKGFSQSDELEQYNPTVHFCLLVEQIKSLFVAFNNYKLIQHQDTLVGQFYLLEWEQLSLQTILSKINDLTNSALGLLNQIFFAIEETSTSYDSIIKQFLNKQNFDEKQLRQGLFKLLLRSQFIQSVNKLFQVSYQSVDYTIQTNNQPLLEVIVEKCLQNLVYNKINLIDVLQLIEQLFQQVCGRRLIELRGLFYVINFVETKQCQACQYFHFAPNKNNANNE</sequence>
<dbReference type="EMBL" id="CAXDID020000288">
    <property type="protein sequence ID" value="CAL6070949.1"/>
    <property type="molecule type" value="Genomic_DNA"/>
</dbReference>
<comment type="caution">
    <text evidence="1">The sequence shown here is derived from an EMBL/GenBank/DDBJ whole genome shotgun (WGS) entry which is preliminary data.</text>
</comment>
<dbReference type="EMBL" id="CATOUU010000968">
    <property type="protein sequence ID" value="CAI9963449.1"/>
    <property type="molecule type" value="Genomic_DNA"/>
</dbReference>
<accession>A0AA86QPM0</accession>
<gene>
    <name evidence="1" type="ORF">HINF_LOCUS51094</name>
    <name evidence="2" type="ORF">HINF_LOCUS54910</name>
</gene>
<reference evidence="1" key="1">
    <citation type="submission" date="2023-06" db="EMBL/GenBank/DDBJ databases">
        <authorList>
            <person name="Kurt Z."/>
        </authorList>
    </citation>
    <scope>NUCLEOTIDE SEQUENCE</scope>
</reference>
<name>A0AA86QPM0_9EUKA</name>
<dbReference type="AlphaFoldDB" id="A0AA86QPM0"/>
<evidence type="ECO:0000313" key="3">
    <source>
        <dbReference type="Proteomes" id="UP001642409"/>
    </source>
</evidence>